<dbReference type="AlphaFoldDB" id="A0A423UFL1"/>
<dbReference type="SMART" id="SM01252">
    <property type="entry name" value="KilA-N"/>
    <property type="match status" value="1"/>
</dbReference>
<evidence type="ECO:0000313" key="4">
    <source>
        <dbReference type="Proteomes" id="UP000285266"/>
    </source>
</evidence>
<dbReference type="PROSITE" id="PS51301">
    <property type="entry name" value="KILA_N"/>
    <property type="match status" value="1"/>
</dbReference>
<dbReference type="GO" id="GO:0003677">
    <property type="term" value="F:DNA binding"/>
    <property type="evidence" value="ECO:0007669"/>
    <property type="project" value="UniProtKB-KW"/>
</dbReference>
<dbReference type="EMBL" id="QRAJ01000001">
    <property type="protein sequence ID" value="ROT87485.1"/>
    <property type="molecule type" value="Genomic_DNA"/>
</dbReference>
<evidence type="ECO:0000313" key="3">
    <source>
        <dbReference type="EMBL" id="ROT87485.1"/>
    </source>
</evidence>
<dbReference type="Proteomes" id="UP000285266">
    <property type="component" value="Unassembled WGS sequence"/>
</dbReference>
<feature type="region of interest" description="Disordered" evidence="1">
    <location>
        <begin position="268"/>
        <end position="288"/>
    </location>
</feature>
<dbReference type="Pfam" id="PF04383">
    <property type="entry name" value="KilA-N"/>
    <property type="match status" value="1"/>
</dbReference>
<name>A0A423UFL1_9BIFI</name>
<organism evidence="3 4">
    <name type="scientific">Bifidobacterium mongoliense</name>
    <dbReference type="NCBI Taxonomy" id="518643"/>
    <lineage>
        <taxon>Bacteria</taxon>
        <taxon>Bacillati</taxon>
        <taxon>Actinomycetota</taxon>
        <taxon>Actinomycetes</taxon>
        <taxon>Bifidobacteriales</taxon>
        <taxon>Bifidobacteriaceae</taxon>
        <taxon>Bifidobacterium</taxon>
    </lineage>
</organism>
<dbReference type="InterPro" id="IPR017880">
    <property type="entry name" value="KilA_N"/>
</dbReference>
<dbReference type="InterPro" id="IPR018004">
    <property type="entry name" value="KilA/APSES_HTH"/>
</dbReference>
<comment type="caution">
    <text evidence="3">The sequence shown here is derived from an EMBL/GenBank/DDBJ whole genome shotgun (WGS) entry which is preliminary data.</text>
</comment>
<sequence>MSTKVIQETLDVKGLDVTVRSTGDENDYLSLTDLAKAKSDNPRIVIANWMRLKDTLDLLGIWERLNNPDFNRIEFDTVIKQAGHNAFTMTPTKWITTTNAIGVTTKNGRNGGTFAHVDIAMDFAAWISPEFRLYVFQEYRRLKTDESSRLNIEWTNKRMFASLNYRIQTDAIKETMPSHLKGSKLEGITYAQEAELLNLAVFGTTSKQWREQNHNHKTGNIRDYASVTQNLILSNLEARNAELLHDHVDRDRRYEILWNLARQQEKTFEHHPTVQRLEKDSNSTDITT</sequence>
<protein>
    <submittedName>
        <fullName evidence="3">DNA-binding protein</fullName>
    </submittedName>
</protein>
<accession>A0A423UFL1</accession>
<feature type="domain" description="KilA-N" evidence="2">
    <location>
        <begin position="6"/>
        <end position="142"/>
    </location>
</feature>
<evidence type="ECO:0000256" key="1">
    <source>
        <dbReference type="SAM" id="MobiDB-lite"/>
    </source>
</evidence>
<feature type="compositionally biased region" description="Basic and acidic residues" evidence="1">
    <location>
        <begin position="268"/>
        <end position="282"/>
    </location>
</feature>
<gene>
    <name evidence="3" type="ORF">BMONG18_0025</name>
</gene>
<keyword evidence="3" id="KW-0238">DNA-binding</keyword>
<dbReference type="RefSeq" id="WP_123644237.1">
    <property type="nucleotide sequence ID" value="NZ_JAKDJM010000100.1"/>
</dbReference>
<reference evidence="3 4" key="1">
    <citation type="submission" date="2018-07" db="EMBL/GenBank/DDBJ databases">
        <title>The role of parmesan cheese in vectoring bovine microbiota.</title>
        <authorList>
            <person name="Lugli G.A."/>
            <person name="Milani C."/>
        </authorList>
    </citation>
    <scope>NUCLEOTIDE SEQUENCE [LARGE SCALE GENOMIC DNA]</scope>
    <source>
        <strain evidence="3 4">BMONG18</strain>
    </source>
</reference>
<evidence type="ECO:0000259" key="2">
    <source>
        <dbReference type="PROSITE" id="PS51301"/>
    </source>
</evidence>
<proteinExistence type="predicted"/>